<dbReference type="AlphaFoldDB" id="A0A1D8NQM9"/>
<sequence length="211" mass="23996">MRSGRLKYALGALSLLSIWYLFSPTVTNFVVWNFEDLLIGDVSSDIVFLQRLHAYAMDDDRSCEVPEWIPEGTLVTSRPDCQAPQGWEVKHLPHSNIPTFDFAMGSCSRGERMLCLILSNSHPLPFGKRHRKNPLHQLTRQTLSLYTNEDYSWSCNAKHLSACQVVPGGSAQCILEAMVAHNFGSELDKKVTWKRALDHCKIHQSHISWSR</sequence>
<name>A0A1D8NQM9_YARLL</name>
<protein>
    <submittedName>
        <fullName evidence="1">Uncharacterized protein</fullName>
    </submittedName>
</protein>
<organism evidence="1 2">
    <name type="scientific">Yarrowia lipolytica</name>
    <name type="common">Candida lipolytica</name>
    <dbReference type="NCBI Taxonomy" id="4952"/>
    <lineage>
        <taxon>Eukaryota</taxon>
        <taxon>Fungi</taxon>
        <taxon>Dikarya</taxon>
        <taxon>Ascomycota</taxon>
        <taxon>Saccharomycotina</taxon>
        <taxon>Dipodascomycetes</taxon>
        <taxon>Dipodascales</taxon>
        <taxon>Dipodascales incertae sedis</taxon>
        <taxon>Yarrowia</taxon>
    </lineage>
</organism>
<dbReference type="RefSeq" id="XP_506080.3">
    <property type="nucleotide sequence ID" value="XM_506080.3"/>
</dbReference>
<dbReference type="Proteomes" id="UP000182444">
    <property type="component" value="Chromosome 1F"/>
</dbReference>
<dbReference type="VEuPathDB" id="FungiDB:YALI0_F31097g"/>
<reference evidence="1 2" key="1">
    <citation type="journal article" date="2016" name="PLoS ONE">
        <title>Sequence Assembly of Yarrowia lipolytica Strain W29/CLIB89 Shows Transposable Element Diversity.</title>
        <authorList>
            <person name="Magnan C."/>
            <person name="Yu J."/>
            <person name="Chang I."/>
            <person name="Jahn E."/>
            <person name="Kanomata Y."/>
            <person name="Wu J."/>
            <person name="Zeller M."/>
            <person name="Oakes M."/>
            <person name="Baldi P."/>
            <person name="Sandmeyer S."/>
        </authorList>
    </citation>
    <scope>NUCLEOTIDE SEQUENCE [LARGE SCALE GENOMIC DNA]</scope>
    <source>
        <strain evidence="2">CLIB89(W29)</strain>
    </source>
</reference>
<dbReference type="GeneID" id="2907661"/>
<accession>A0A1D8NQM9</accession>
<evidence type="ECO:0000313" key="2">
    <source>
        <dbReference type="Proteomes" id="UP000182444"/>
    </source>
</evidence>
<evidence type="ECO:0000313" key="1">
    <source>
        <dbReference type="EMBL" id="AOW07941.1"/>
    </source>
</evidence>
<proteinExistence type="predicted"/>
<dbReference type="KEGG" id="yli:2907661"/>
<dbReference type="EMBL" id="CP017558">
    <property type="protein sequence ID" value="AOW07941.1"/>
    <property type="molecule type" value="Genomic_DNA"/>
</dbReference>
<dbReference type="VEuPathDB" id="FungiDB:YALI1_F38806g"/>
<gene>
    <name evidence="1" type="ORF">YALI1_F38806g</name>
</gene>